<keyword evidence="11" id="KW-1185">Reference proteome</keyword>
<comment type="similarity">
    <text evidence="8">Belongs to the carbohydrate kinase PfkB family. LacC subfamily.</text>
</comment>
<accession>A0A0U2XFP7</accession>
<name>A0A0U2XFP7_9ENTE</name>
<dbReference type="SUPFAM" id="SSF53613">
    <property type="entry name" value="Ribokinase-like"/>
    <property type="match status" value="1"/>
</dbReference>
<dbReference type="InterPro" id="IPR005926">
    <property type="entry name" value="LacC"/>
</dbReference>
<organism evidence="10 11">
    <name type="scientific">Enterococcus rotai</name>
    <dbReference type="NCBI Taxonomy" id="118060"/>
    <lineage>
        <taxon>Bacteria</taxon>
        <taxon>Bacillati</taxon>
        <taxon>Bacillota</taxon>
        <taxon>Bacilli</taxon>
        <taxon>Lactobacillales</taxon>
        <taxon>Enterococcaceae</taxon>
        <taxon>Enterococcus</taxon>
    </lineage>
</organism>
<evidence type="ECO:0000256" key="8">
    <source>
        <dbReference type="PIRNR" id="PIRNR000535"/>
    </source>
</evidence>
<dbReference type="NCBIfam" id="TIGR01231">
    <property type="entry name" value="lacC"/>
    <property type="match status" value="1"/>
</dbReference>
<proteinExistence type="inferred from homology"/>
<feature type="domain" description="Carbohydrate kinase PfkB" evidence="9">
    <location>
        <begin position="15"/>
        <end position="298"/>
    </location>
</feature>
<gene>
    <name evidence="10" type="ORF">ATZ35_02870</name>
</gene>
<dbReference type="EMBL" id="CP013655">
    <property type="protein sequence ID" value="ALS36141.1"/>
    <property type="molecule type" value="Genomic_DNA"/>
</dbReference>
<dbReference type="CDD" id="cd01164">
    <property type="entry name" value="FruK_PfkB_like"/>
    <property type="match status" value="1"/>
</dbReference>
<dbReference type="GO" id="GO:0005829">
    <property type="term" value="C:cytosol"/>
    <property type="evidence" value="ECO:0007669"/>
    <property type="project" value="TreeGrafter"/>
</dbReference>
<dbReference type="AlphaFoldDB" id="A0A0U2XFP7"/>
<dbReference type="Proteomes" id="UP000067523">
    <property type="component" value="Chromosome"/>
</dbReference>
<dbReference type="InterPro" id="IPR017583">
    <property type="entry name" value="Tagatose/fructose_Pkinase"/>
</dbReference>
<dbReference type="UniPathway" id="UPA00704">
    <property type="reaction ID" value="UER00715"/>
</dbReference>
<dbReference type="STRING" id="118060.ATZ35_02870"/>
<keyword evidence="6 8" id="KW-0067">ATP-binding</keyword>
<dbReference type="FunFam" id="3.40.1190.20:FF:000001">
    <property type="entry name" value="Phosphofructokinase"/>
    <property type="match status" value="1"/>
</dbReference>
<dbReference type="EC" id="2.7.1.144" evidence="7 8"/>
<dbReference type="GO" id="GO:0019512">
    <property type="term" value="P:lactose catabolic process via tagatose-6-phosphate"/>
    <property type="evidence" value="ECO:0007669"/>
    <property type="project" value="InterPro"/>
</dbReference>
<sequence length="320" mass="34548">MGGIAVIVTVTMNPSIDISYLLDHLNLDTVNRTSQVTKTPGGKGLNVTRVIHDLGGDVTATGVLGGFHGAFIASELKKANIPQAFTSIKEETRDSIAILHEGNQTEILEAGPTVSQEEITAFLENFDQLIKQAEIVTISGSLAKGLPQHFYQELVQKAQTQEVRVLLDTSGESLRQVLQGPWKPYLIKPNLEELEGLLEQNFSENPLTAVQKALTNPMFAGIEWIVVSLGKEGAIAKHHDQFYRVKIPTIQAMNPVGSGDATIAGFAYGLANNASASELLKWGMAAGMANAQERMTGHVNVENVSKHIMNIQVVEIEAGT</sequence>
<evidence type="ECO:0000313" key="10">
    <source>
        <dbReference type="EMBL" id="ALS36141.1"/>
    </source>
</evidence>
<protein>
    <recommendedName>
        <fullName evidence="7 8">Tagatose-6-phosphate kinase</fullName>
        <ecNumber evidence="7 8">2.7.1.144</ecNumber>
    </recommendedName>
</protein>
<dbReference type="GO" id="GO:0008443">
    <property type="term" value="F:phosphofructokinase activity"/>
    <property type="evidence" value="ECO:0007669"/>
    <property type="project" value="TreeGrafter"/>
</dbReference>
<dbReference type="GO" id="GO:0005524">
    <property type="term" value="F:ATP binding"/>
    <property type="evidence" value="ECO:0007669"/>
    <property type="project" value="UniProtKB-KW"/>
</dbReference>
<keyword evidence="2 8" id="KW-0808">Transferase</keyword>
<dbReference type="GO" id="GO:0009024">
    <property type="term" value="F:tagatose-6-phosphate kinase activity"/>
    <property type="evidence" value="ECO:0007669"/>
    <property type="project" value="UniProtKB-UniRule"/>
</dbReference>
<dbReference type="InterPro" id="IPR011611">
    <property type="entry name" value="PfkB_dom"/>
</dbReference>
<reference evidence="11" key="1">
    <citation type="submission" date="2015-12" db="EMBL/GenBank/DDBJ databases">
        <authorList>
            <person name="Lauer A."/>
            <person name="Humrighouse B."/>
            <person name="Loparev V."/>
            <person name="Shewmaker P.L."/>
            <person name="Whitney A.M."/>
            <person name="McLaughlin R.W."/>
        </authorList>
    </citation>
    <scope>NUCLEOTIDE SEQUENCE [LARGE SCALE GENOMIC DNA]</scope>
    <source>
        <strain evidence="11">LMG 26678</strain>
    </source>
</reference>
<dbReference type="InterPro" id="IPR029056">
    <property type="entry name" value="Ribokinase-like"/>
</dbReference>
<evidence type="ECO:0000313" key="11">
    <source>
        <dbReference type="Proteomes" id="UP000067523"/>
    </source>
</evidence>
<evidence type="ECO:0000256" key="1">
    <source>
        <dbReference type="ARBA" id="ARBA00005380"/>
    </source>
</evidence>
<dbReference type="PANTHER" id="PTHR46566">
    <property type="entry name" value="1-PHOSPHOFRUCTOKINASE-RELATED"/>
    <property type="match status" value="1"/>
</dbReference>
<dbReference type="PIRSF" id="PIRSF000535">
    <property type="entry name" value="1PFK/6PFK/LacC"/>
    <property type="match status" value="1"/>
</dbReference>
<dbReference type="PROSITE" id="PS00583">
    <property type="entry name" value="PFKB_KINASES_1"/>
    <property type="match status" value="1"/>
</dbReference>
<dbReference type="Pfam" id="PF00294">
    <property type="entry name" value="PfkB"/>
    <property type="match status" value="1"/>
</dbReference>
<dbReference type="GO" id="GO:2001059">
    <property type="term" value="P:D-tagatose 6-phosphate catabolic process"/>
    <property type="evidence" value="ECO:0007669"/>
    <property type="project" value="UniProtKB-UniPathway"/>
</dbReference>
<evidence type="ECO:0000256" key="6">
    <source>
        <dbReference type="ARBA" id="ARBA00022840"/>
    </source>
</evidence>
<keyword evidence="3 8" id="KW-0423">Lactose metabolism</keyword>
<dbReference type="PROSITE" id="PS00584">
    <property type="entry name" value="PFKB_KINASES_2"/>
    <property type="match status" value="1"/>
</dbReference>
<comment type="catalytic activity">
    <reaction evidence="8">
        <text>D-tagatofuranose 6-phosphate + ATP = D-tagatofuranose 1,6-bisphosphate + ADP + H(+)</text>
        <dbReference type="Rhea" id="RHEA:12420"/>
        <dbReference type="ChEBI" id="CHEBI:15378"/>
        <dbReference type="ChEBI" id="CHEBI:30616"/>
        <dbReference type="ChEBI" id="CHEBI:58694"/>
        <dbReference type="ChEBI" id="CHEBI:58695"/>
        <dbReference type="ChEBI" id="CHEBI:456216"/>
        <dbReference type="EC" id="2.7.1.144"/>
    </reaction>
</comment>
<dbReference type="KEGG" id="erx:ATZ35_02870"/>
<evidence type="ECO:0000259" key="9">
    <source>
        <dbReference type="Pfam" id="PF00294"/>
    </source>
</evidence>
<evidence type="ECO:0000256" key="3">
    <source>
        <dbReference type="ARBA" id="ARBA00022736"/>
    </source>
</evidence>
<dbReference type="Gene3D" id="3.40.1190.20">
    <property type="match status" value="1"/>
</dbReference>
<evidence type="ECO:0000256" key="5">
    <source>
        <dbReference type="ARBA" id="ARBA00022777"/>
    </source>
</evidence>
<dbReference type="NCBIfam" id="TIGR03168">
    <property type="entry name" value="1-PFK"/>
    <property type="match status" value="1"/>
</dbReference>
<comment type="pathway">
    <text evidence="8">Carbohydrate metabolism; D-tagatose 6-phosphate degradation; D-glyceraldehyde 3-phosphate and glycerone phosphate from D-tagatose 6-phosphate: step 1/2.</text>
</comment>
<comment type="similarity">
    <text evidence="1">Belongs to the carbohydrate kinase pfkB family.</text>
</comment>
<evidence type="ECO:0000256" key="7">
    <source>
        <dbReference type="NCBIfam" id="TIGR01231"/>
    </source>
</evidence>
<dbReference type="PANTHER" id="PTHR46566:SF5">
    <property type="entry name" value="1-PHOSPHOFRUCTOKINASE"/>
    <property type="match status" value="1"/>
</dbReference>
<dbReference type="InterPro" id="IPR002173">
    <property type="entry name" value="Carboh/pur_kinase_PfkB_CS"/>
</dbReference>
<dbReference type="GO" id="GO:0044281">
    <property type="term" value="P:small molecule metabolic process"/>
    <property type="evidence" value="ECO:0007669"/>
    <property type="project" value="UniProtKB-ARBA"/>
</dbReference>
<keyword evidence="4 8" id="KW-0547">Nucleotide-binding</keyword>
<keyword evidence="5 10" id="KW-0418">Kinase</keyword>
<evidence type="ECO:0000256" key="4">
    <source>
        <dbReference type="ARBA" id="ARBA00022741"/>
    </source>
</evidence>
<evidence type="ECO:0000256" key="2">
    <source>
        <dbReference type="ARBA" id="ARBA00022679"/>
    </source>
</evidence>